<gene>
    <name evidence="1" type="ORF">GCK72_011754</name>
</gene>
<dbReference type="Proteomes" id="UP000483820">
    <property type="component" value="Chromosome III"/>
</dbReference>
<organism evidence="1 2">
    <name type="scientific">Caenorhabditis remanei</name>
    <name type="common">Caenorhabditis vulgaris</name>
    <dbReference type="NCBI Taxonomy" id="31234"/>
    <lineage>
        <taxon>Eukaryota</taxon>
        <taxon>Metazoa</taxon>
        <taxon>Ecdysozoa</taxon>
        <taxon>Nematoda</taxon>
        <taxon>Chromadorea</taxon>
        <taxon>Rhabditida</taxon>
        <taxon>Rhabditina</taxon>
        <taxon>Rhabditomorpha</taxon>
        <taxon>Rhabditoidea</taxon>
        <taxon>Rhabditidae</taxon>
        <taxon>Peloderinae</taxon>
        <taxon>Caenorhabditis</taxon>
    </lineage>
</organism>
<dbReference type="AlphaFoldDB" id="A0A6A5H6X4"/>
<dbReference type="KEGG" id="crq:GCK72_011754"/>
<name>A0A6A5H6X4_CAERE</name>
<proteinExistence type="predicted"/>
<dbReference type="EMBL" id="WUAV01000003">
    <property type="protein sequence ID" value="KAF1763488.1"/>
    <property type="molecule type" value="Genomic_DNA"/>
</dbReference>
<protein>
    <submittedName>
        <fullName evidence="1">Uncharacterized protein</fullName>
    </submittedName>
</protein>
<dbReference type="CTD" id="9815851"/>
<accession>A0A6A5H6X4</accession>
<dbReference type="RefSeq" id="XP_053588234.1">
    <property type="nucleotide sequence ID" value="XM_053728657.1"/>
</dbReference>
<evidence type="ECO:0000313" key="2">
    <source>
        <dbReference type="Proteomes" id="UP000483820"/>
    </source>
</evidence>
<evidence type="ECO:0000313" key="1">
    <source>
        <dbReference type="EMBL" id="KAF1763488.1"/>
    </source>
</evidence>
<reference evidence="1 2" key="1">
    <citation type="submission" date="2019-12" db="EMBL/GenBank/DDBJ databases">
        <title>Chromosome-level assembly of the Caenorhabditis remanei genome.</title>
        <authorList>
            <person name="Teterina A.A."/>
            <person name="Willis J.H."/>
            <person name="Phillips P.C."/>
        </authorList>
    </citation>
    <scope>NUCLEOTIDE SEQUENCE [LARGE SCALE GENOMIC DNA]</scope>
    <source>
        <strain evidence="1 2">PX506</strain>
        <tissue evidence="1">Whole organism</tissue>
    </source>
</reference>
<dbReference type="GeneID" id="9815851"/>
<comment type="caution">
    <text evidence="1">The sequence shown here is derived from an EMBL/GenBank/DDBJ whole genome shotgun (WGS) entry which is preliminary data.</text>
</comment>
<sequence length="317" mass="36573">MGRHPSDDKMRIRWQAFRDFGTLTCENPSENMPEEDKPQIKCSQKKKSLKPCSKVRNLENSFKKFLTALSDSLQTISIAKFFFQITSKSISQSTMEFNMVPAPVNYGMAPPPPQQKRQPRILRQFPIGGSLINICEGAVRHIFEKHSKDFTIAANGAKDWPTIEHNVSGHIAEMICSSAHLFLSNVRSTRDDSIMIYLKRPQDKLHHCFVVAHEGDNCYRLNTGYKKIIEEESFSGTWINFGTQRVEEYWQGMQGVYTRGAPEENFHYWCIHGRDPRDFLNYQPPVIVPVPPPVYLIPLIPVYVVPQYVTYQQKLIF</sequence>